<dbReference type="KEGG" id="nfl:COO91_10276"/>
<dbReference type="AlphaFoldDB" id="A0A2K8T8T1"/>
<dbReference type="PANTHER" id="PTHR44591:SF3">
    <property type="entry name" value="RESPONSE REGULATORY DOMAIN-CONTAINING PROTEIN"/>
    <property type="match status" value="1"/>
</dbReference>
<evidence type="ECO:0000313" key="5">
    <source>
        <dbReference type="Proteomes" id="UP000232003"/>
    </source>
</evidence>
<dbReference type="CDD" id="cd00156">
    <property type="entry name" value="REC"/>
    <property type="match status" value="1"/>
</dbReference>
<dbReference type="SMART" id="SM00448">
    <property type="entry name" value="REC"/>
    <property type="match status" value="1"/>
</dbReference>
<dbReference type="EMBL" id="CP024792">
    <property type="protein sequence ID" value="AUB44060.1"/>
    <property type="molecule type" value="Genomic_DNA"/>
</dbReference>
<dbReference type="PANTHER" id="PTHR44591">
    <property type="entry name" value="STRESS RESPONSE REGULATOR PROTEIN 1"/>
    <property type="match status" value="1"/>
</dbReference>
<dbReference type="Gene3D" id="3.40.50.2300">
    <property type="match status" value="1"/>
</dbReference>
<accession>A0A2K8T8T1</accession>
<sequence>MIIIVVDDEQDCQLLFKQQFRKEIKNNQVQLYFAFSAEEALHYLQDQLTDYIPIILADINMPGMNGLEMLKIIKTSFPNLKVFMITAYDDENNYLTAVKYGADAYITKPIEFNKLKEKILNL</sequence>
<feature type="modified residue" description="4-aspartylphosphate" evidence="2">
    <location>
        <position position="58"/>
    </location>
</feature>
<dbReference type="OrthoDB" id="9808843at2"/>
<keyword evidence="4" id="KW-0238">DNA-binding</keyword>
<dbReference type="Proteomes" id="UP000232003">
    <property type="component" value="Plasmid pNFSY07"/>
</dbReference>
<dbReference type="InterPro" id="IPR001789">
    <property type="entry name" value="Sig_transdc_resp-reg_receiver"/>
</dbReference>
<reference evidence="4 5" key="1">
    <citation type="submission" date="2017-11" db="EMBL/GenBank/DDBJ databases">
        <title>Complete genome of a free-living desiccation-tolerant cyanobacterium and its photosynthetic adaptation to extreme terrestrial habitat.</title>
        <authorList>
            <person name="Shang J."/>
        </authorList>
    </citation>
    <scope>NUCLEOTIDE SEQUENCE [LARGE SCALE GENOMIC DNA]</scope>
    <source>
        <strain evidence="4 5">CCNUN1</strain>
        <plasmid evidence="5">pnfsy07</plasmid>
    </source>
</reference>
<evidence type="ECO:0000313" key="4">
    <source>
        <dbReference type="EMBL" id="AUB44060.1"/>
    </source>
</evidence>
<organism evidence="4 5">
    <name type="scientific">Nostoc flagelliforme CCNUN1</name>
    <dbReference type="NCBI Taxonomy" id="2038116"/>
    <lineage>
        <taxon>Bacteria</taxon>
        <taxon>Bacillati</taxon>
        <taxon>Cyanobacteriota</taxon>
        <taxon>Cyanophyceae</taxon>
        <taxon>Nostocales</taxon>
        <taxon>Nostocaceae</taxon>
        <taxon>Nostoc</taxon>
    </lineage>
</organism>
<dbReference type="GO" id="GO:0003677">
    <property type="term" value="F:DNA binding"/>
    <property type="evidence" value="ECO:0007669"/>
    <property type="project" value="UniProtKB-KW"/>
</dbReference>
<evidence type="ECO:0000256" key="2">
    <source>
        <dbReference type="PROSITE-ProRule" id="PRU00169"/>
    </source>
</evidence>
<evidence type="ECO:0000259" key="3">
    <source>
        <dbReference type="PROSITE" id="PS50110"/>
    </source>
</evidence>
<protein>
    <submittedName>
        <fullName evidence="4">DNA-binding response regulator, OmpR family, containings REC and winged-helix</fullName>
    </submittedName>
</protein>
<geneLocation type="plasmid" evidence="5">
    <name>pnfsy07</name>
</geneLocation>
<keyword evidence="5" id="KW-1185">Reference proteome</keyword>
<keyword evidence="1 2" id="KW-0597">Phosphoprotein</keyword>
<gene>
    <name evidence="4" type="ORF">COO91_10276</name>
</gene>
<name>A0A2K8T8T1_9NOSO</name>
<keyword evidence="4" id="KW-0614">Plasmid</keyword>
<dbReference type="SUPFAM" id="SSF52172">
    <property type="entry name" value="CheY-like"/>
    <property type="match status" value="1"/>
</dbReference>
<dbReference type="InterPro" id="IPR050595">
    <property type="entry name" value="Bact_response_regulator"/>
</dbReference>
<dbReference type="InterPro" id="IPR011006">
    <property type="entry name" value="CheY-like_superfamily"/>
</dbReference>
<dbReference type="GO" id="GO:0000160">
    <property type="term" value="P:phosphorelay signal transduction system"/>
    <property type="evidence" value="ECO:0007669"/>
    <property type="project" value="InterPro"/>
</dbReference>
<dbReference type="RefSeq" id="WP_100903943.1">
    <property type="nucleotide sequence ID" value="NZ_CAWNNC010000008.1"/>
</dbReference>
<dbReference type="PROSITE" id="PS50110">
    <property type="entry name" value="RESPONSE_REGULATORY"/>
    <property type="match status" value="1"/>
</dbReference>
<dbReference type="Pfam" id="PF00072">
    <property type="entry name" value="Response_reg"/>
    <property type="match status" value="1"/>
</dbReference>
<evidence type="ECO:0000256" key="1">
    <source>
        <dbReference type="ARBA" id="ARBA00022553"/>
    </source>
</evidence>
<proteinExistence type="predicted"/>
<feature type="domain" description="Response regulatory" evidence="3">
    <location>
        <begin position="2"/>
        <end position="122"/>
    </location>
</feature>